<keyword evidence="4" id="KW-1185">Reference proteome</keyword>
<dbReference type="InterPro" id="IPR010297">
    <property type="entry name" value="DUF900_hydrolase"/>
</dbReference>
<keyword evidence="2" id="KW-0472">Membrane</keyword>
<comment type="caution">
    <text evidence="3">The sequence shown here is derived from an EMBL/GenBank/DDBJ whole genome shotgun (WGS) entry which is preliminary data.</text>
</comment>
<sequence length="920" mass="96990">MTRHSKIASSSRAPRPLERTPSLEQLRLTDYDSGAPAEASELSIARTFQHLELRKLERTRTGTLRGASGFWQAFWLLAVLAWWAGLFQIDVSSAKLAVGERAHPHAGGGGDGGASLQLSLQLRVGVLLGATALFLAVAMVVHVAQVVKFVLYWIFAVAALMANVAAAKDARALRDGAAFARGFRREGLQWGLAALLVLEALTLCVWLALHVGLPRLLAGASDEAIVRAYGIRRAAQYDEMGAAAFSYSPPWALLWPTRLRARAVFLYNGQLRDGRPHGFGEWRDDCARGECMRGFWQSGSPVAPFRSRLSRKGHAFEAVHVAFATARAEPFGVVRATPQRHAFDGLRFGVCAVECSVGGDFFSALPRCELLRETGPAALARSGRASEEAGAAGGVDVTLPCALAAAHNARELRATLSLVRHSDEDAPLTELTVAIAHDGRSLALPGFELELRAGTRDGDGRGSGDGGGGGGGGEGAPAANADGAASVTIVLALQPRAASLVEAAAAETARRERLGALRECERPATAAVRAQARAEVAGRDARGAGADASGGGPLGLGAPRMPPAARAGERGDGDGDGARARPPFGQLSEGGDERGAAHGARTPPAPRLTAVGWAPSGGRAFAASASDCRAREALVYIHGFNCAADDAAKRFAQLLALGRFPPHIVPLCFSWPTGAIRTYFVAARFAQGHAVAADLRATLRALRESGVRELHVLAHSMGAAVLAAAIGAISAELGAELEPGRIAGARAREHDAELGACAPPALRLRTATLVNPELFDASFWEGPFVALSRVCAHITIYGDEDDRALRWSERANRMRTVGRLRGAPYRRPAPPAGGGAGTAGAGGASAPGAQWADVDVVDMTWLDANVHALRHNAFGLNRMMVDDLREVIVERRRAAQRVRLVRRVGNVFSFLQPPSHVVNQ</sequence>
<dbReference type="OMA" id="YTHASDE"/>
<feature type="transmembrane region" description="Helical" evidence="2">
    <location>
        <begin position="124"/>
        <end position="144"/>
    </location>
</feature>
<dbReference type="SUPFAM" id="SSF53474">
    <property type="entry name" value="alpha/beta-Hydrolases"/>
    <property type="match status" value="1"/>
</dbReference>
<evidence type="ECO:0000256" key="2">
    <source>
        <dbReference type="SAM" id="Phobius"/>
    </source>
</evidence>
<feature type="compositionally biased region" description="Basic and acidic residues" evidence="1">
    <location>
        <begin position="453"/>
        <end position="462"/>
    </location>
</feature>
<gene>
    <name evidence="3" type="ORF">KFE25_003774</name>
</gene>
<reference evidence="3" key="1">
    <citation type="submission" date="2021-05" db="EMBL/GenBank/DDBJ databases">
        <title>The genome of the haptophyte Pavlova lutheri (Diacronema luteri, Pavlovales) - a model for lipid biosynthesis in eukaryotic algae.</title>
        <authorList>
            <person name="Hulatt C.J."/>
            <person name="Posewitz M.C."/>
        </authorList>
    </citation>
    <scope>NUCLEOTIDE SEQUENCE</scope>
    <source>
        <strain evidence="3">NIVA-4/92</strain>
    </source>
</reference>
<dbReference type="PANTHER" id="PTHR36513:SF1">
    <property type="entry name" value="TRANSMEMBRANE PROTEIN"/>
    <property type="match status" value="1"/>
</dbReference>
<evidence type="ECO:0000256" key="1">
    <source>
        <dbReference type="SAM" id="MobiDB-lite"/>
    </source>
</evidence>
<keyword evidence="2" id="KW-0812">Transmembrane</keyword>
<dbReference type="EMBL" id="JAGTXO010000069">
    <property type="protein sequence ID" value="KAG8457470.1"/>
    <property type="molecule type" value="Genomic_DNA"/>
</dbReference>
<dbReference type="Proteomes" id="UP000751190">
    <property type="component" value="Unassembled WGS sequence"/>
</dbReference>
<feature type="transmembrane region" description="Helical" evidence="2">
    <location>
        <begin position="188"/>
        <end position="209"/>
    </location>
</feature>
<feature type="compositionally biased region" description="Gly residues" evidence="1">
    <location>
        <begin position="832"/>
        <end position="844"/>
    </location>
</feature>
<dbReference type="AlphaFoldDB" id="A0A8J5X6Z7"/>
<keyword evidence="2" id="KW-1133">Transmembrane helix</keyword>
<evidence type="ECO:0000313" key="4">
    <source>
        <dbReference type="Proteomes" id="UP000751190"/>
    </source>
</evidence>
<dbReference type="Pfam" id="PF05990">
    <property type="entry name" value="DUF900"/>
    <property type="match status" value="1"/>
</dbReference>
<feature type="region of interest" description="Disordered" evidence="1">
    <location>
        <begin position="531"/>
        <end position="611"/>
    </location>
</feature>
<feature type="compositionally biased region" description="Gly residues" evidence="1">
    <location>
        <begin position="463"/>
        <end position="475"/>
    </location>
</feature>
<protein>
    <submittedName>
        <fullName evidence="3">Uncharacterized protein</fullName>
    </submittedName>
</protein>
<name>A0A8J5X6Z7_DIALT</name>
<organism evidence="3 4">
    <name type="scientific">Diacronema lutheri</name>
    <name type="common">Unicellular marine alga</name>
    <name type="synonym">Monochrysis lutheri</name>
    <dbReference type="NCBI Taxonomy" id="2081491"/>
    <lineage>
        <taxon>Eukaryota</taxon>
        <taxon>Haptista</taxon>
        <taxon>Haptophyta</taxon>
        <taxon>Pavlovophyceae</taxon>
        <taxon>Pavlovales</taxon>
        <taxon>Pavlovaceae</taxon>
        <taxon>Diacronema</taxon>
    </lineage>
</organism>
<dbReference type="PANTHER" id="PTHR36513">
    <property type="entry name" value="ABC TRANSMEMBRANE TYPE-1 DOMAIN-CONTAINING PROTEIN"/>
    <property type="match status" value="1"/>
</dbReference>
<dbReference type="InterPro" id="IPR029058">
    <property type="entry name" value="AB_hydrolase_fold"/>
</dbReference>
<feature type="compositionally biased region" description="Low complexity" evidence="1">
    <location>
        <begin position="556"/>
        <end position="566"/>
    </location>
</feature>
<feature type="compositionally biased region" description="Basic and acidic residues" evidence="1">
    <location>
        <begin position="567"/>
        <end position="579"/>
    </location>
</feature>
<dbReference type="OrthoDB" id="10251508at2759"/>
<feature type="region of interest" description="Disordered" evidence="1">
    <location>
        <begin position="820"/>
        <end position="844"/>
    </location>
</feature>
<feature type="transmembrane region" description="Helical" evidence="2">
    <location>
        <begin position="150"/>
        <end position="167"/>
    </location>
</feature>
<accession>A0A8J5X6Z7</accession>
<evidence type="ECO:0000313" key="3">
    <source>
        <dbReference type="EMBL" id="KAG8457470.1"/>
    </source>
</evidence>
<proteinExistence type="predicted"/>
<feature type="region of interest" description="Disordered" evidence="1">
    <location>
        <begin position="453"/>
        <end position="479"/>
    </location>
</feature>